<feature type="compositionally biased region" description="Basic and acidic residues" evidence="1">
    <location>
        <begin position="213"/>
        <end position="236"/>
    </location>
</feature>
<name>A0A8K0NMZ1_9TREE</name>
<comment type="caution">
    <text evidence="2">The sequence shown here is derived from an EMBL/GenBank/DDBJ whole genome shotgun (WGS) entry which is preliminary data.</text>
</comment>
<proteinExistence type="predicted"/>
<accession>A0A8K0NMZ1</accession>
<protein>
    <recommendedName>
        <fullName evidence="4">Arrestin-like N-terminal domain-containing protein</fullName>
    </recommendedName>
</protein>
<evidence type="ECO:0000256" key="1">
    <source>
        <dbReference type="SAM" id="MobiDB-lite"/>
    </source>
</evidence>
<feature type="compositionally biased region" description="Low complexity" evidence="1">
    <location>
        <begin position="175"/>
        <end position="197"/>
    </location>
</feature>
<sequence length="684" mass="74697">MASFYANPKMIASTLAPFTHNANLSGHVLDFTTRPNSIAIVRTSDFNHYIQPPKSNSNNEELGREGYEGEPRDDFVLTGFVVVNLSKPRRAMGLKLRFVAEARLAYPDRPWEDDVIYENTMDFDGHDNEGIFIDAGPQLFEYAFVVPSTLAGFDRTPYGRVSHRIQATLVGQPQSTSRFGSFFSSPSRTRSPSPSHSANLNLGLFGESSTGGRSREASRSSAGRQREGSRAGRSREPTTNSRMPSYRSGSASGTRSPSYSGDRTPTSPMTTSPAQSPMFSPMQLSNDFNSLSLGSGAASSNNNNGGTGASTPTSSMDPVLSRQGSGYSYPNSFVDKKPAASSLPRGVKWDDIPWLQGNMITSKEMWIIPLPTENRESLPLDVRNRSLVAGLGIVPWSLRTDAITVSGLIAFQSSLTDYNPLATVWCIRLSITQRIALTSPRRPQDGETLFPATSLVLFERGKLPKSQDEWFASKGLRGPEPLWEGEGVPGPASKKDRSQMAVQELLRMPDENRLRPSTCPGTITPIKVTHEFTLQFYFSVWGEDATGKPLPKDGPGRLRKAILTQGTIILSCCCTKKNLALPTYEQSNLLRARDREPLRELDCDICACGEPLSELSEREIARDFINEDGLPFGLLDGGGGAGGGARGDDDGTALLRQQLLQHQQQDGLLGRGRTGRIKSEYTPP</sequence>
<feature type="region of interest" description="Disordered" evidence="1">
    <location>
        <begin position="662"/>
        <end position="684"/>
    </location>
</feature>
<dbReference type="OrthoDB" id="2586454at2759"/>
<feature type="region of interest" description="Disordered" evidence="1">
    <location>
        <begin position="175"/>
        <end position="322"/>
    </location>
</feature>
<dbReference type="AlphaFoldDB" id="A0A8K0NMZ1"/>
<reference evidence="2" key="1">
    <citation type="submission" date="2020-04" db="EMBL/GenBank/DDBJ databases">
        <title>Analysis of mating type loci in Filobasidium floriforme.</title>
        <authorList>
            <person name="Nowrousian M."/>
        </authorList>
    </citation>
    <scope>NUCLEOTIDE SEQUENCE</scope>
    <source>
        <strain evidence="2">CBS 6242</strain>
    </source>
</reference>
<dbReference type="Proteomes" id="UP000812966">
    <property type="component" value="Unassembled WGS sequence"/>
</dbReference>
<dbReference type="EMBL" id="JABELV010000198">
    <property type="protein sequence ID" value="KAG7528213.1"/>
    <property type="molecule type" value="Genomic_DNA"/>
</dbReference>
<organism evidence="2 3">
    <name type="scientific">Filobasidium floriforme</name>
    <dbReference type="NCBI Taxonomy" id="5210"/>
    <lineage>
        <taxon>Eukaryota</taxon>
        <taxon>Fungi</taxon>
        <taxon>Dikarya</taxon>
        <taxon>Basidiomycota</taxon>
        <taxon>Agaricomycotina</taxon>
        <taxon>Tremellomycetes</taxon>
        <taxon>Filobasidiales</taxon>
        <taxon>Filobasidiaceae</taxon>
        <taxon>Filobasidium</taxon>
    </lineage>
</organism>
<feature type="compositionally biased region" description="Low complexity" evidence="1">
    <location>
        <begin position="289"/>
        <end position="315"/>
    </location>
</feature>
<evidence type="ECO:0008006" key="4">
    <source>
        <dbReference type="Google" id="ProtNLM"/>
    </source>
</evidence>
<evidence type="ECO:0000313" key="3">
    <source>
        <dbReference type="Proteomes" id="UP000812966"/>
    </source>
</evidence>
<keyword evidence="3" id="KW-1185">Reference proteome</keyword>
<evidence type="ECO:0000313" key="2">
    <source>
        <dbReference type="EMBL" id="KAG7528213.1"/>
    </source>
</evidence>
<feature type="compositionally biased region" description="Polar residues" evidence="1">
    <location>
        <begin position="237"/>
        <end position="288"/>
    </location>
</feature>
<gene>
    <name evidence="2" type="ORF">FFLO_06328</name>
</gene>